<dbReference type="KEGG" id="vg:40074581"/>
<dbReference type="Proteomes" id="UP000222831">
    <property type="component" value="Segment"/>
</dbReference>
<dbReference type="InterPro" id="IPR011009">
    <property type="entry name" value="Kinase-like_dom_sf"/>
</dbReference>
<protein>
    <recommendedName>
        <fullName evidence="3">Protein kinase domain-containing protein</fullName>
    </recommendedName>
</protein>
<reference evidence="1 2" key="1">
    <citation type="submission" date="2016-12" db="EMBL/GenBank/DDBJ databases">
        <title>Characterization of two jumbo phages RP12 and RP31 infecting the phytopathogen Ralstonia solanacearum.</title>
        <authorList>
            <person name="Kawasaki T."/>
            <person name="Yoshikawa G."/>
            <person name="Ogata H."/>
            <person name="Yamada T."/>
        </authorList>
    </citation>
    <scope>NUCLEOTIDE SEQUENCE [LARGE SCALE GENOMIC DNA]</scope>
    <source>
        <strain evidence="1 2">RP12</strain>
    </source>
</reference>
<dbReference type="GeneID" id="40074581"/>
<dbReference type="SUPFAM" id="SSF56112">
    <property type="entry name" value="Protein kinase-like (PK-like)"/>
    <property type="match status" value="1"/>
</dbReference>
<organism evidence="1 2">
    <name type="scientific">Ralstonia phage RP12</name>
    <dbReference type="NCBI Taxonomy" id="1923889"/>
    <lineage>
        <taxon>Viruses</taxon>
        <taxon>Duplodnaviria</taxon>
        <taxon>Heunggongvirae</taxon>
        <taxon>Uroviricota</taxon>
        <taxon>Caudoviricetes</taxon>
        <taxon>Chimalliviridae</taxon>
        <taxon>Ripduovirus</taxon>
        <taxon>Ripduovirus RP12</taxon>
    </lineage>
</organism>
<dbReference type="RefSeq" id="YP_009598879.1">
    <property type="nucleotide sequence ID" value="NC_041911.1"/>
</dbReference>
<sequence>MAWFQIKSGSRRFVFVFKKRVIKIPKFTSWLSFILGVMENLHERSWWCADSTVQDPDLWYDEYRSTNHLAQIYWADRFGLCVVMERVDTLEHLEKEYERCSDPEYLRCAEIIENRYKNLDFLTDLKPSNIGIRPDGRVVMVDYGYFRATQQWCLGNKVIIRKKELPEQRRNELRERMLKLHASRGSQAARMLLENDNVVCADADVEDAR</sequence>
<keyword evidence="2" id="KW-1185">Reference proteome</keyword>
<proteinExistence type="predicted"/>
<dbReference type="EMBL" id="AP017924">
    <property type="protein sequence ID" value="BAW19160.1"/>
    <property type="molecule type" value="Genomic_DNA"/>
</dbReference>
<accession>A0A1L7N109</accession>
<evidence type="ECO:0000313" key="1">
    <source>
        <dbReference type="EMBL" id="BAW19160.1"/>
    </source>
</evidence>
<evidence type="ECO:0008006" key="3">
    <source>
        <dbReference type="Google" id="ProtNLM"/>
    </source>
</evidence>
<name>A0A1L7N109_9CAUD</name>
<evidence type="ECO:0000313" key="2">
    <source>
        <dbReference type="Proteomes" id="UP000222831"/>
    </source>
</evidence>